<dbReference type="EMBL" id="SNRW01002202">
    <property type="protein sequence ID" value="KAA6393539.1"/>
    <property type="molecule type" value="Genomic_DNA"/>
</dbReference>
<reference evidence="1 2" key="1">
    <citation type="submission" date="2019-03" db="EMBL/GenBank/DDBJ databases">
        <title>Single cell metagenomics reveals metabolic interactions within the superorganism composed of flagellate Streblomastix strix and complex community of Bacteroidetes bacteria on its surface.</title>
        <authorList>
            <person name="Treitli S.C."/>
            <person name="Kolisko M."/>
            <person name="Husnik F."/>
            <person name="Keeling P."/>
            <person name="Hampl V."/>
        </authorList>
    </citation>
    <scope>NUCLEOTIDE SEQUENCE [LARGE SCALE GENOMIC DNA]</scope>
    <source>
        <strain evidence="1">ST1C</strain>
    </source>
</reference>
<sequence>MEDCMFIVIEMDMYYLRIDVKYIILDNIEIDIFGQMFKEILDSWDVYIEIPFNEYVDKANMREFGWQITDEGTIDKMNDVLAQACVNGLSNLEIHNYPQPINMEVFLISIFSGIYGIINEQIRAEGLDNISKFNKLTLNTDKNSGQAAFNEELQSSKNITDIDDFEDKFDTAIENKIDNSQSNPRNIPMTQAKKDIIKASILPVEDVIICHFKSFREGVTCNVVEAWKPQEMKLKNQQLAIKNICVRTQNQTDGVCKFIYKLKEEMISVYEDMLDEEADEIKEQVEQE</sequence>
<protein>
    <submittedName>
        <fullName evidence="1">Uncharacterized protein</fullName>
    </submittedName>
</protein>
<accession>A0A5J4WGW3</accession>
<dbReference type="Proteomes" id="UP000324800">
    <property type="component" value="Unassembled WGS sequence"/>
</dbReference>
<proteinExistence type="predicted"/>
<gene>
    <name evidence="1" type="ORF">EZS28_010936</name>
</gene>
<dbReference type="AlphaFoldDB" id="A0A5J4WGW3"/>
<organism evidence="1 2">
    <name type="scientific">Streblomastix strix</name>
    <dbReference type="NCBI Taxonomy" id="222440"/>
    <lineage>
        <taxon>Eukaryota</taxon>
        <taxon>Metamonada</taxon>
        <taxon>Preaxostyla</taxon>
        <taxon>Oxymonadida</taxon>
        <taxon>Streblomastigidae</taxon>
        <taxon>Streblomastix</taxon>
    </lineage>
</organism>
<evidence type="ECO:0000313" key="1">
    <source>
        <dbReference type="EMBL" id="KAA6393539.1"/>
    </source>
</evidence>
<name>A0A5J4WGW3_9EUKA</name>
<evidence type="ECO:0000313" key="2">
    <source>
        <dbReference type="Proteomes" id="UP000324800"/>
    </source>
</evidence>
<comment type="caution">
    <text evidence="1">The sequence shown here is derived from an EMBL/GenBank/DDBJ whole genome shotgun (WGS) entry which is preliminary data.</text>
</comment>